<dbReference type="SUPFAM" id="SSF50249">
    <property type="entry name" value="Nucleic acid-binding proteins"/>
    <property type="match status" value="1"/>
</dbReference>
<dbReference type="InterPro" id="IPR003717">
    <property type="entry name" value="RecO"/>
</dbReference>
<dbReference type="GO" id="GO:0006310">
    <property type="term" value="P:DNA recombination"/>
    <property type="evidence" value="ECO:0007669"/>
    <property type="project" value="UniProtKB-KW"/>
</dbReference>
<evidence type="ECO:0000256" key="3">
    <source>
        <dbReference type="ARBA" id="ARBA00023204"/>
    </source>
</evidence>
<dbReference type="Gene3D" id="2.40.50.140">
    <property type="entry name" value="Nucleic acid-binding proteins"/>
    <property type="match status" value="1"/>
</dbReference>
<dbReference type="EMBL" id="PFBG01000005">
    <property type="protein sequence ID" value="PIR86168.1"/>
    <property type="molecule type" value="Genomic_DNA"/>
</dbReference>
<organism evidence="5 6">
    <name type="scientific">Candidatus Kaiserbacteria bacterium CG10_big_fil_rev_8_21_14_0_10_44_10</name>
    <dbReference type="NCBI Taxonomy" id="1974606"/>
    <lineage>
        <taxon>Bacteria</taxon>
        <taxon>Candidatus Kaiseribacteriota</taxon>
    </lineage>
</organism>
<evidence type="ECO:0000313" key="6">
    <source>
        <dbReference type="Proteomes" id="UP000229612"/>
    </source>
</evidence>
<dbReference type="InterPro" id="IPR022572">
    <property type="entry name" value="DNA_rep/recomb_RecO_N"/>
</dbReference>
<dbReference type="PANTHER" id="PTHR33991:SF1">
    <property type="entry name" value="DNA REPAIR PROTEIN RECO"/>
    <property type="match status" value="1"/>
</dbReference>
<comment type="caution">
    <text evidence="5">The sequence shown here is derived from an EMBL/GenBank/DDBJ whole genome shotgun (WGS) entry which is preliminary data.</text>
</comment>
<evidence type="ECO:0000256" key="2">
    <source>
        <dbReference type="ARBA" id="ARBA00023172"/>
    </source>
</evidence>
<evidence type="ECO:0000313" key="5">
    <source>
        <dbReference type="EMBL" id="PIR86168.1"/>
    </source>
</evidence>
<gene>
    <name evidence="5" type="ORF">COU14_00450</name>
</gene>
<proteinExistence type="predicted"/>
<dbReference type="GO" id="GO:0006302">
    <property type="term" value="P:double-strand break repair"/>
    <property type="evidence" value="ECO:0007669"/>
    <property type="project" value="TreeGrafter"/>
</dbReference>
<name>A0A2H0UID2_9BACT</name>
<protein>
    <recommendedName>
        <fullName evidence="4">DNA replication/recombination mediator RecO N-terminal domain-containing protein</fullName>
    </recommendedName>
</protein>
<dbReference type="AlphaFoldDB" id="A0A2H0UID2"/>
<dbReference type="InterPro" id="IPR012340">
    <property type="entry name" value="NA-bd_OB-fold"/>
</dbReference>
<reference evidence="6" key="1">
    <citation type="submission" date="2017-09" db="EMBL/GenBank/DDBJ databases">
        <title>Depth-based differentiation of microbial function through sediment-hosted aquifers and enrichment of novel symbionts in the deep terrestrial subsurface.</title>
        <authorList>
            <person name="Probst A.J."/>
            <person name="Ladd B."/>
            <person name="Jarett J.K."/>
            <person name="Geller-Mcgrath D.E."/>
            <person name="Sieber C.M.K."/>
            <person name="Emerson J.B."/>
            <person name="Anantharaman K."/>
            <person name="Thomas B.C."/>
            <person name="Malmstrom R."/>
            <person name="Stieglmeier M."/>
            <person name="Klingl A."/>
            <person name="Woyke T."/>
            <person name="Ryan C.M."/>
            <person name="Banfield J.F."/>
        </authorList>
    </citation>
    <scope>NUCLEOTIDE SEQUENCE [LARGE SCALE GENOMIC DNA]</scope>
</reference>
<dbReference type="Proteomes" id="UP000229612">
    <property type="component" value="Unassembled WGS sequence"/>
</dbReference>
<sequence length="189" mass="21687">MSYTTYTTEAIVCGSRVNNTSDKSFLLFTRDAGMLWATAKSVREERSKQRFALQDFSLMKVSLIRGKSGWRIGSAESEINFFSRSIEKERRTAVTQLIRLLRQFLHGEVSHLDLFADTKEVLLRLTSAETKDIERLSAIYTLRLLHRLGYVANEADLSEYLTNQAWWELPPLPEKAQKAIENAKTVSHL</sequence>
<dbReference type="GO" id="GO:0043590">
    <property type="term" value="C:bacterial nucleoid"/>
    <property type="evidence" value="ECO:0007669"/>
    <property type="project" value="TreeGrafter"/>
</dbReference>
<dbReference type="PANTHER" id="PTHR33991">
    <property type="entry name" value="DNA REPAIR PROTEIN RECO"/>
    <property type="match status" value="1"/>
</dbReference>
<keyword evidence="2" id="KW-0233">DNA recombination</keyword>
<evidence type="ECO:0000259" key="4">
    <source>
        <dbReference type="Pfam" id="PF11967"/>
    </source>
</evidence>
<keyword evidence="1" id="KW-0227">DNA damage</keyword>
<evidence type="ECO:0000256" key="1">
    <source>
        <dbReference type="ARBA" id="ARBA00022763"/>
    </source>
</evidence>
<accession>A0A2H0UID2</accession>
<keyword evidence="3" id="KW-0234">DNA repair</keyword>
<dbReference type="Pfam" id="PF11967">
    <property type="entry name" value="RecO_N"/>
    <property type="match status" value="1"/>
</dbReference>
<feature type="domain" description="DNA replication/recombination mediator RecO N-terminal" evidence="4">
    <location>
        <begin position="5"/>
        <end position="66"/>
    </location>
</feature>